<protein>
    <submittedName>
        <fullName evidence="2">XRE family transcriptional regulator</fullName>
    </submittedName>
</protein>
<reference evidence="2 3" key="1">
    <citation type="submission" date="2019-03" db="EMBL/GenBank/DDBJ databases">
        <title>Genomics of glacier-inhabiting Cryobacterium strains.</title>
        <authorList>
            <person name="Liu Q."/>
            <person name="Xin Y.-H."/>
        </authorList>
    </citation>
    <scope>NUCLEOTIDE SEQUENCE [LARGE SCALE GENOMIC DNA]</scope>
    <source>
        <strain evidence="2 3">MDT1-3</strain>
    </source>
</reference>
<evidence type="ECO:0000259" key="1">
    <source>
        <dbReference type="PROSITE" id="PS50943"/>
    </source>
</evidence>
<evidence type="ECO:0000313" key="3">
    <source>
        <dbReference type="Proteomes" id="UP000298412"/>
    </source>
</evidence>
<dbReference type="OrthoDB" id="5108126at2"/>
<dbReference type="Proteomes" id="UP000298412">
    <property type="component" value="Unassembled WGS sequence"/>
</dbReference>
<feature type="domain" description="HTH cro/C1-type" evidence="1">
    <location>
        <begin position="15"/>
        <end position="69"/>
    </location>
</feature>
<dbReference type="SMART" id="SM00530">
    <property type="entry name" value="HTH_XRE"/>
    <property type="match status" value="1"/>
</dbReference>
<dbReference type="PROSITE" id="PS50943">
    <property type="entry name" value="HTH_CROC1"/>
    <property type="match status" value="1"/>
</dbReference>
<dbReference type="EMBL" id="SOFP01000047">
    <property type="protein sequence ID" value="TFC14725.1"/>
    <property type="molecule type" value="Genomic_DNA"/>
</dbReference>
<keyword evidence="3" id="KW-1185">Reference proteome</keyword>
<dbReference type="InterPro" id="IPR001387">
    <property type="entry name" value="Cro/C1-type_HTH"/>
</dbReference>
<evidence type="ECO:0000313" key="2">
    <source>
        <dbReference type="EMBL" id="TFC14725.1"/>
    </source>
</evidence>
<name>A0A4R8WR87_9MICO</name>
<sequence>MAGEAGDRMSASVLLRASRQSRGISQADLAARALTSQPDVSSIESGRRVPTVDTLERLLQQTGHRLVAVPGIGPDAVDTADRIASALRGSGRDAALRAFLDYSDQLARTTGADRVILTFVEPPPTGSAAWDAALAAVAEHWLSKGKLPKARWINDPSRFLPNPQSPQLGEYDLEPDPTNVPLAFLRRNVLLERETLASV</sequence>
<dbReference type="GO" id="GO:0003677">
    <property type="term" value="F:DNA binding"/>
    <property type="evidence" value="ECO:0007669"/>
    <property type="project" value="InterPro"/>
</dbReference>
<dbReference type="Pfam" id="PF13560">
    <property type="entry name" value="HTH_31"/>
    <property type="match status" value="1"/>
</dbReference>
<dbReference type="CDD" id="cd00093">
    <property type="entry name" value="HTH_XRE"/>
    <property type="match status" value="1"/>
</dbReference>
<dbReference type="SUPFAM" id="SSF47413">
    <property type="entry name" value="lambda repressor-like DNA-binding domains"/>
    <property type="match status" value="1"/>
</dbReference>
<dbReference type="AlphaFoldDB" id="A0A4R8WR87"/>
<organism evidence="2 3">
    <name type="scientific">Cryobacterium algoritolerans</name>
    <dbReference type="NCBI Taxonomy" id="1259184"/>
    <lineage>
        <taxon>Bacteria</taxon>
        <taxon>Bacillati</taxon>
        <taxon>Actinomycetota</taxon>
        <taxon>Actinomycetes</taxon>
        <taxon>Micrococcales</taxon>
        <taxon>Microbacteriaceae</taxon>
        <taxon>Cryobacterium</taxon>
    </lineage>
</organism>
<proteinExistence type="predicted"/>
<dbReference type="Gene3D" id="1.10.260.40">
    <property type="entry name" value="lambda repressor-like DNA-binding domains"/>
    <property type="match status" value="1"/>
</dbReference>
<gene>
    <name evidence="2" type="ORF">E3O19_11110</name>
</gene>
<accession>A0A4R8WR87</accession>
<dbReference type="InterPro" id="IPR010982">
    <property type="entry name" value="Lambda_DNA-bd_dom_sf"/>
</dbReference>
<comment type="caution">
    <text evidence="2">The sequence shown here is derived from an EMBL/GenBank/DDBJ whole genome shotgun (WGS) entry which is preliminary data.</text>
</comment>